<dbReference type="EMBL" id="FPIZ01000015">
    <property type="protein sequence ID" value="SFW76291.1"/>
    <property type="molecule type" value="Genomic_DNA"/>
</dbReference>
<evidence type="ECO:0000313" key="3">
    <source>
        <dbReference type="Proteomes" id="UP000183788"/>
    </source>
</evidence>
<dbReference type="Proteomes" id="UP001326715">
    <property type="component" value="Chromosome"/>
</dbReference>
<evidence type="ECO:0000313" key="2">
    <source>
        <dbReference type="EMBL" id="WQG90397.1"/>
    </source>
</evidence>
<proteinExistence type="predicted"/>
<evidence type="ECO:0000313" key="1">
    <source>
        <dbReference type="EMBL" id="SFW76291.1"/>
    </source>
</evidence>
<dbReference type="EMBL" id="CP140154">
    <property type="protein sequence ID" value="WQG90397.1"/>
    <property type="molecule type" value="Genomic_DNA"/>
</dbReference>
<gene>
    <name evidence="1" type="ORF">SAMN05661012_04325</name>
    <name evidence="2" type="ORF">SR876_02735</name>
</gene>
<reference evidence="2 4" key="2">
    <citation type="submission" date="2023-11" db="EMBL/GenBank/DDBJ databases">
        <title>MicrobeMod: A computational toolkit for identifying prokaryotic methylation and restriction-modification with nanopore sequencing.</title>
        <authorList>
            <person name="Crits-Christoph A."/>
            <person name="Kang S.C."/>
            <person name="Lee H."/>
            <person name="Ostrov N."/>
        </authorList>
    </citation>
    <scope>NUCLEOTIDE SEQUENCE [LARGE SCALE GENOMIC DNA]</scope>
    <source>
        <strain evidence="2 4">ATCC 23090</strain>
    </source>
</reference>
<keyword evidence="4" id="KW-1185">Reference proteome</keyword>
<dbReference type="STRING" id="1004.SAMN05661012_04325"/>
<reference evidence="1 3" key="1">
    <citation type="submission" date="2016-11" db="EMBL/GenBank/DDBJ databases">
        <authorList>
            <person name="Jaros S."/>
            <person name="Januszkiewicz K."/>
            <person name="Wedrychowicz H."/>
        </authorList>
    </citation>
    <scope>NUCLEOTIDE SEQUENCE [LARGE SCALE GENOMIC DNA]</scope>
    <source>
        <strain evidence="1 3">DSM 784</strain>
    </source>
</reference>
<protein>
    <submittedName>
        <fullName evidence="1">Uncharacterized protein</fullName>
    </submittedName>
</protein>
<accession>A0A1K1RVW1</accession>
<sequence length="56" mass="6237">MSDFLIFEEKVIARLKLLINNAWMSLRPVAITTPSGIPSSRRAFSISIALLRSFTG</sequence>
<organism evidence="1 3">
    <name type="scientific">Chitinophaga sancti</name>
    <dbReference type="NCBI Taxonomy" id="1004"/>
    <lineage>
        <taxon>Bacteria</taxon>
        <taxon>Pseudomonadati</taxon>
        <taxon>Bacteroidota</taxon>
        <taxon>Chitinophagia</taxon>
        <taxon>Chitinophagales</taxon>
        <taxon>Chitinophagaceae</taxon>
        <taxon>Chitinophaga</taxon>
    </lineage>
</organism>
<dbReference type="AlphaFoldDB" id="A0A1K1RVW1"/>
<evidence type="ECO:0000313" key="4">
    <source>
        <dbReference type="Proteomes" id="UP001326715"/>
    </source>
</evidence>
<dbReference type="Proteomes" id="UP000183788">
    <property type="component" value="Unassembled WGS sequence"/>
</dbReference>
<name>A0A1K1RVW1_9BACT</name>
<dbReference type="RefSeq" id="WP_177318661.1">
    <property type="nucleotide sequence ID" value="NZ_CP139972.1"/>
</dbReference>